<feature type="transmembrane region" description="Helical" evidence="1">
    <location>
        <begin position="112"/>
        <end position="133"/>
    </location>
</feature>
<proteinExistence type="predicted"/>
<keyword evidence="1" id="KW-0472">Membrane</keyword>
<name>A0ABR3TS78_9PEZI</name>
<evidence type="ECO:0000256" key="1">
    <source>
        <dbReference type="SAM" id="Phobius"/>
    </source>
</evidence>
<protein>
    <recommendedName>
        <fullName evidence="4">TLC domain-containing protein</fullName>
    </recommendedName>
</protein>
<keyword evidence="1" id="KW-0812">Transmembrane</keyword>
<feature type="transmembrane region" description="Helical" evidence="1">
    <location>
        <begin position="252"/>
        <end position="273"/>
    </location>
</feature>
<evidence type="ECO:0008006" key="4">
    <source>
        <dbReference type="Google" id="ProtNLM"/>
    </source>
</evidence>
<dbReference type="Proteomes" id="UP001521184">
    <property type="component" value="Unassembled WGS sequence"/>
</dbReference>
<sequence length="293" mass="33211">MALNSAPRSLHSPDVVKMEQSFVSELVPYSGIILLVCLVVIFLVRFWVFEGFLLEKVYGKKYTEMSEVVLRGFVNHHVAGSIKIVLMATAIYPLISVASGHSSLQTPMSPGSLVTMGDMMVVCSQLFIGMYVFELFYRTKISPIGILHHIGAMLIAQSAVTISMDASHEEDARIEFMLCFVWGAFDVIAEFMPHVTIILYRVYPNHHRFLARMFKVSCFTELASTTIETAIVMWLFGSLWDKWTIAFKVSTPILHVLFSAAQVWGALVFRHMWKNQERLMAEKKAETDSKLWA</sequence>
<organism evidence="2 3">
    <name type="scientific">Diplodia intermedia</name>
    <dbReference type="NCBI Taxonomy" id="856260"/>
    <lineage>
        <taxon>Eukaryota</taxon>
        <taxon>Fungi</taxon>
        <taxon>Dikarya</taxon>
        <taxon>Ascomycota</taxon>
        <taxon>Pezizomycotina</taxon>
        <taxon>Dothideomycetes</taxon>
        <taxon>Dothideomycetes incertae sedis</taxon>
        <taxon>Botryosphaeriales</taxon>
        <taxon>Botryosphaeriaceae</taxon>
        <taxon>Diplodia</taxon>
    </lineage>
</organism>
<feature type="transmembrane region" description="Helical" evidence="1">
    <location>
        <begin position="176"/>
        <end position="200"/>
    </location>
</feature>
<accession>A0ABR3TS78</accession>
<evidence type="ECO:0000313" key="2">
    <source>
        <dbReference type="EMBL" id="KAL1643321.1"/>
    </source>
</evidence>
<gene>
    <name evidence="2" type="ORF">SLS58_004992</name>
</gene>
<feature type="transmembrane region" description="Helical" evidence="1">
    <location>
        <begin position="145"/>
        <end position="164"/>
    </location>
</feature>
<feature type="transmembrane region" description="Helical" evidence="1">
    <location>
        <begin position="26"/>
        <end position="48"/>
    </location>
</feature>
<keyword evidence="3" id="KW-1185">Reference proteome</keyword>
<comment type="caution">
    <text evidence="2">The sequence shown here is derived from an EMBL/GenBank/DDBJ whole genome shotgun (WGS) entry which is preliminary data.</text>
</comment>
<evidence type="ECO:0000313" key="3">
    <source>
        <dbReference type="Proteomes" id="UP001521184"/>
    </source>
</evidence>
<keyword evidence="1" id="KW-1133">Transmembrane helix</keyword>
<feature type="transmembrane region" description="Helical" evidence="1">
    <location>
        <begin position="68"/>
        <end position="92"/>
    </location>
</feature>
<dbReference type="EMBL" id="JAKEKT020000028">
    <property type="protein sequence ID" value="KAL1643321.1"/>
    <property type="molecule type" value="Genomic_DNA"/>
</dbReference>
<feature type="transmembrane region" description="Helical" evidence="1">
    <location>
        <begin position="221"/>
        <end position="240"/>
    </location>
</feature>
<reference evidence="2 3" key="1">
    <citation type="journal article" date="2023" name="Plant Dis.">
        <title>First Report of Diplodia intermedia Causing Canker and Dieback Diseases on Apple Trees in Canada.</title>
        <authorList>
            <person name="Ellouze W."/>
            <person name="Ilyukhin E."/>
            <person name="Sulman M."/>
            <person name="Ali S."/>
        </authorList>
    </citation>
    <scope>NUCLEOTIDE SEQUENCE [LARGE SCALE GENOMIC DNA]</scope>
    <source>
        <strain evidence="2 3">M45-28</strain>
    </source>
</reference>